<accession>A0A2M8J2V9</accession>
<organism evidence="2 3">
    <name type="scientific">Pseudooceanicola lipolyticus</name>
    <dbReference type="NCBI Taxonomy" id="2029104"/>
    <lineage>
        <taxon>Bacteria</taxon>
        <taxon>Pseudomonadati</taxon>
        <taxon>Pseudomonadota</taxon>
        <taxon>Alphaproteobacteria</taxon>
        <taxon>Rhodobacterales</taxon>
        <taxon>Paracoccaceae</taxon>
        <taxon>Pseudooceanicola</taxon>
    </lineage>
</organism>
<dbReference type="Pfam" id="PF13577">
    <property type="entry name" value="SnoaL_4"/>
    <property type="match status" value="1"/>
</dbReference>
<proteinExistence type="predicted"/>
<protein>
    <recommendedName>
        <fullName evidence="1">SnoaL-like domain-containing protein</fullName>
    </recommendedName>
</protein>
<comment type="caution">
    <text evidence="2">The sequence shown here is derived from an EMBL/GenBank/DDBJ whole genome shotgun (WGS) entry which is preliminary data.</text>
</comment>
<dbReference type="Proteomes" id="UP000231553">
    <property type="component" value="Unassembled WGS sequence"/>
</dbReference>
<dbReference type="InterPro" id="IPR037401">
    <property type="entry name" value="SnoaL-like"/>
</dbReference>
<sequence>MQKRRTAMLDSFIDPEDERRIHRLYALYCHFFAHGEPEEWVSIFTPDGVFAKLSASQGGLGTSAQTVEGHAALLEMTKGRREMFQGQVRHQQTDIVILPGADADSAVGHSLILVTDWRSGQGRLAALGSCKSEFKRIAAGWRFQRIELTALPKPNAQAGTAERTAQA</sequence>
<dbReference type="SUPFAM" id="SSF54427">
    <property type="entry name" value="NTF2-like"/>
    <property type="match status" value="1"/>
</dbReference>
<dbReference type="AlphaFoldDB" id="A0A2M8J2V9"/>
<evidence type="ECO:0000313" key="2">
    <source>
        <dbReference type="EMBL" id="PJE37103.1"/>
    </source>
</evidence>
<keyword evidence="3" id="KW-1185">Reference proteome</keyword>
<evidence type="ECO:0000313" key="3">
    <source>
        <dbReference type="Proteomes" id="UP000231553"/>
    </source>
</evidence>
<dbReference type="OrthoDB" id="7851780at2"/>
<name>A0A2M8J2V9_9RHOB</name>
<dbReference type="EMBL" id="PGTB01000022">
    <property type="protein sequence ID" value="PJE37103.1"/>
    <property type="molecule type" value="Genomic_DNA"/>
</dbReference>
<evidence type="ECO:0000259" key="1">
    <source>
        <dbReference type="Pfam" id="PF13577"/>
    </source>
</evidence>
<dbReference type="Gene3D" id="3.10.450.50">
    <property type="match status" value="1"/>
</dbReference>
<feature type="domain" description="SnoaL-like" evidence="1">
    <location>
        <begin position="16"/>
        <end position="145"/>
    </location>
</feature>
<dbReference type="InterPro" id="IPR032710">
    <property type="entry name" value="NTF2-like_dom_sf"/>
</dbReference>
<reference evidence="2 3" key="1">
    <citation type="journal article" date="2018" name="Int. J. Syst. Evol. Microbiol.">
        <title>Pseudooceanicola lipolyticus sp. nov., a marine alphaproteobacterium, reclassification of Oceanicola flagellatus as Pseudooceanicola flagellatus comb. nov. and emended description of the genus Pseudooceanicola.</title>
        <authorList>
            <person name="Huang M.-M."/>
            <person name="Guo L.-L."/>
            <person name="Wu Y.-H."/>
            <person name="Lai Q.-L."/>
            <person name="Shao Z.-Z."/>
            <person name="Wang C.-S."/>
            <person name="Wu M."/>
            <person name="Xu X.-W."/>
        </authorList>
    </citation>
    <scope>NUCLEOTIDE SEQUENCE [LARGE SCALE GENOMIC DNA]</scope>
    <source>
        <strain evidence="2 3">157</strain>
    </source>
</reference>
<gene>
    <name evidence="2" type="ORF">CVM52_08710</name>
</gene>